<keyword evidence="3" id="KW-1185">Reference proteome</keyword>
<name>A0ABR2IR80_9EUKA</name>
<accession>A0ABR2IR80</accession>
<sequence length="625" mass="71203">MSFKLSQNFKNFIKSHSKLKSEIRLMNRGEEEKEFIEEELSKNGLSEIVALNSIPTWNDEGPKTLKSYPIPENTPVNYYPNYEINDKISFYLVNENYNLSLDAILNPTNSELNDDNEISNSIIDGAGPQLVKECEESKPCQAGQTIITQGFNLSSKFIIHAAIQNVKKKTTLQETYNSILDYIDGNKIKSIGLTSLSFPSTFIPRQAARIALECVRNWLEDVQNQNNTDRIIFLIHSKIECISFFQLVHEFFPLCKGERRKNEKNISEIKCSITNAPFKIVKNDNLNSIQVFKNWSDDISKRAKSGKKINISLYGYGYNLGRTQNSLSYIIIGEIFDDSFDAKKSKDLAPEVGVKGGYIIFTPMNNDMKNAISQILSDQNIYIFTFDFTAVFSTILEQGIKINFVGVFDSQVSTINVNSRYDSSFLCNTKNHGLKWFVEKSSQIDKYNVKSMNLFDPEKGNSQLILDFLNKDYKRQDETRISQKNLEDGVKYIYMIGLAAAYCISIDKADFVFAQTNKKIDEFIECAKKCGSVLAPSIQRGIAFFNAYSASNYNSLQLADKTNEDLLNLLNIFKNTFNLISGSRILKENYDCPISPKKAKEIYIDVICKLAEHKKELIEMLDKSK</sequence>
<reference evidence="2 3" key="1">
    <citation type="submission" date="2024-04" db="EMBL/GenBank/DDBJ databases">
        <title>Tritrichomonas musculus Genome.</title>
        <authorList>
            <person name="Alves-Ferreira E."/>
            <person name="Grigg M."/>
            <person name="Lorenzi H."/>
            <person name="Galac M."/>
        </authorList>
    </citation>
    <scope>NUCLEOTIDE SEQUENCE [LARGE SCALE GENOMIC DNA]</scope>
    <source>
        <strain evidence="2 3">EAF2021</strain>
    </source>
</reference>
<dbReference type="Pfam" id="PF01661">
    <property type="entry name" value="Macro"/>
    <property type="match status" value="1"/>
</dbReference>
<dbReference type="PANTHER" id="PTHR11106:SF27">
    <property type="entry name" value="MACRO DOMAIN-CONTAINING PROTEIN"/>
    <property type="match status" value="1"/>
</dbReference>
<organism evidence="2 3">
    <name type="scientific">Tritrichomonas musculus</name>
    <dbReference type="NCBI Taxonomy" id="1915356"/>
    <lineage>
        <taxon>Eukaryota</taxon>
        <taxon>Metamonada</taxon>
        <taxon>Parabasalia</taxon>
        <taxon>Tritrichomonadida</taxon>
        <taxon>Tritrichomonadidae</taxon>
        <taxon>Tritrichomonas</taxon>
    </lineage>
</organism>
<dbReference type="SUPFAM" id="SSF52949">
    <property type="entry name" value="Macro domain-like"/>
    <property type="match status" value="1"/>
</dbReference>
<dbReference type="InterPro" id="IPR043472">
    <property type="entry name" value="Macro_dom-like"/>
</dbReference>
<dbReference type="Gene3D" id="3.40.220.10">
    <property type="entry name" value="Leucine Aminopeptidase, subunit E, domain 1"/>
    <property type="match status" value="1"/>
</dbReference>
<evidence type="ECO:0000313" key="2">
    <source>
        <dbReference type="EMBL" id="KAK8867054.1"/>
    </source>
</evidence>
<dbReference type="Proteomes" id="UP001470230">
    <property type="component" value="Unassembled WGS sequence"/>
</dbReference>
<proteinExistence type="predicted"/>
<evidence type="ECO:0000313" key="3">
    <source>
        <dbReference type="Proteomes" id="UP001470230"/>
    </source>
</evidence>
<evidence type="ECO:0000259" key="1">
    <source>
        <dbReference type="PROSITE" id="PS51154"/>
    </source>
</evidence>
<dbReference type="EMBL" id="JAPFFF010000015">
    <property type="protein sequence ID" value="KAK8867054.1"/>
    <property type="molecule type" value="Genomic_DNA"/>
</dbReference>
<gene>
    <name evidence="2" type="ORF">M9Y10_010023</name>
</gene>
<protein>
    <submittedName>
        <fullName evidence="2">O-acetyl-ADP-ribose deacetylase macrod1</fullName>
    </submittedName>
</protein>
<feature type="domain" description="Macro" evidence="1">
    <location>
        <begin position="75"/>
        <end position="252"/>
    </location>
</feature>
<dbReference type="PANTHER" id="PTHR11106">
    <property type="entry name" value="GANGLIOSIDE INDUCED DIFFERENTIATION ASSOCIATED PROTEIN 2-RELATED"/>
    <property type="match status" value="1"/>
</dbReference>
<comment type="caution">
    <text evidence="2">The sequence shown here is derived from an EMBL/GenBank/DDBJ whole genome shotgun (WGS) entry which is preliminary data.</text>
</comment>
<dbReference type="PROSITE" id="PS51154">
    <property type="entry name" value="MACRO"/>
    <property type="match status" value="1"/>
</dbReference>
<dbReference type="InterPro" id="IPR002589">
    <property type="entry name" value="Macro_dom"/>
</dbReference>